<keyword evidence="8" id="KW-0676">Redox-active center</keyword>
<dbReference type="InterPro" id="IPR003834">
    <property type="entry name" value="Cyt_c_assmbl_TM_dom"/>
</dbReference>
<feature type="transmembrane region" description="Helical" evidence="9">
    <location>
        <begin position="438"/>
        <end position="457"/>
    </location>
</feature>
<dbReference type="PROSITE" id="PS51352">
    <property type="entry name" value="THIOREDOXIN_2"/>
    <property type="match status" value="1"/>
</dbReference>
<evidence type="ECO:0000259" key="11">
    <source>
        <dbReference type="PROSITE" id="PS51352"/>
    </source>
</evidence>
<dbReference type="Proteomes" id="UP000004622">
    <property type="component" value="Unassembled WGS sequence"/>
</dbReference>
<dbReference type="Pfam" id="PF02683">
    <property type="entry name" value="DsbD_TM"/>
    <property type="match status" value="1"/>
</dbReference>
<feature type="signal peptide" evidence="10">
    <location>
        <begin position="1"/>
        <end position="19"/>
    </location>
</feature>
<keyword evidence="6 9" id="KW-1133">Transmembrane helix</keyword>
<name>I5C7H8_9HYPH</name>
<evidence type="ECO:0000256" key="7">
    <source>
        <dbReference type="ARBA" id="ARBA00023136"/>
    </source>
</evidence>
<evidence type="ECO:0000256" key="8">
    <source>
        <dbReference type="ARBA" id="ARBA00023284"/>
    </source>
</evidence>
<sequence length="598" mass="62156">MKTILIALAAFLSVSFAPAPTSAQTARPLPVEEAFTLEVSRTQDGTLALNWQIAEGYYLYRDHIGASQDGAELPLETSPGIRKDDPTFGLSEVYYDAASAHLTEQVFGTFDVTFQGCQDGGICYAPENRQVNALSLAVITPAAPQAAAPVEWVTEEAPTASEDTGFALAEDDGLIQSLLGRGGVLLVLVSFPLFGLLLAFTPCVFPMYPIMAGALAREGDRLTAWRGFELSSIYVIALASAFALLGAAAGWSGQNLQLVLQSPVTIGILSALFAVLALSMFGLFELQLPTAWTSWVANRTGGLSGSRRSAAILGFSSALIVGPCVTVPLAGALLYIAQTADVALGAAALFGLGIGKGIPLIIMGTLGGKALPRAGAWMESVKRVFGFGFLATAIWTATPLLPAGLDLALWSALLIAIASFAFSAKITETTPLAAVRSVGALSLIYGIILMLGAASGGTDPLKPLAQIAQRSEASAPARELAFGQTGSIPELKAQLASAGDAPTLVYFTADWCVTCRVIERSVLPDAGVIDGLDGFQLIKADLSDFNDENAALMKALEVAGPPTMLFFDSAGREVAGTRLVGSVTVENLTGSAKTAEAL</sequence>
<feature type="transmembrane region" description="Helical" evidence="9">
    <location>
        <begin position="232"/>
        <end position="252"/>
    </location>
</feature>
<evidence type="ECO:0000256" key="5">
    <source>
        <dbReference type="ARBA" id="ARBA00022748"/>
    </source>
</evidence>
<keyword evidence="4 9" id="KW-0812">Transmembrane</keyword>
<dbReference type="AlphaFoldDB" id="I5C7H8"/>
<comment type="function">
    <text evidence="1">May be required for disulfide bond formation in some proteins.</text>
</comment>
<dbReference type="PANTHER" id="PTHR32234:SF0">
    <property type="entry name" value="THIOL:DISULFIDE INTERCHANGE PROTEIN DSBD"/>
    <property type="match status" value="1"/>
</dbReference>
<dbReference type="PANTHER" id="PTHR32234">
    <property type="entry name" value="THIOL:DISULFIDE INTERCHANGE PROTEIN DSBD"/>
    <property type="match status" value="1"/>
</dbReference>
<feature type="transmembrane region" description="Helical" evidence="9">
    <location>
        <begin position="407"/>
        <end position="426"/>
    </location>
</feature>
<evidence type="ECO:0000256" key="9">
    <source>
        <dbReference type="SAM" id="Phobius"/>
    </source>
</evidence>
<keyword evidence="7 9" id="KW-0472">Membrane</keyword>
<dbReference type="NCBIfam" id="NF001419">
    <property type="entry name" value="PRK00293.1"/>
    <property type="match status" value="1"/>
</dbReference>
<feature type="chain" id="PRO_5003700340" evidence="10">
    <location>
        <begin position="20"/>
        <end position="598"/>
    </location>
</feature>
<feature type="transmembrane region" description="Helical" evidence="9">
    <location>
        <begin position="384"/>
        <end position="401"/>
    </location>
</feature>
<dbReference type="PROSITE" id="PS00194">
    <property type="entry name" value="THIOREDOXIN_1"/>
    <property type="match status" value="1"/>
</dbReference>
<dbReference type="OrthoDB" id="9811036at2"/>
<dbReference type="InterPro" id="IPR012336">
    <property type="entry name" value="Thioredoxin-like_fold"/>
</dbReference>
<dbReference type="InterPro" id="IPR036929">
    <property type="entry name" value="DsbDN_sf"/>
</dbReference>
<dbReference type="Gene3D" id="3.40.30.10">
    <property type="entry name" value="Glutaredoxin"/>
    <property type="match status" value="1"/>
</dbReference>
<feature type="transmembrane region" description="Helical" evidence="9">
    <location>
        <begin position="309"/>
        <end position="336"/>
    </location>
</feature>
<keyword evidence="5" id="KW-0201">Cytochrome c-type biogenesis</keyword>
<dbReference type="Gene3D" id="2.60.40.1250">
    <property type="entry name" value="Thiol:disulfide interchange protein DsbD, N-terminal domain"/>
    <property type="match status" value="1"/>
</dbReference>
<dbReference type="GO" id="GO:0017004">
    <property type="term" value="P:cytochrome complex assembly"/>
    <property type="evidence" value="ECO:0007669"/>
    <property type="project" value="UniProtKB-KW"/>
</dbReference>
<dbReference type="GO" id="GO:0045454">
    <property type="term" value="P:cell redox homeostasis"/>
    <property type="evidence" value="ECO:0007669"/>
    <property type="project" value="TreeGrafter"/>
</dbReference>
<evidence type="ECO:0000313" key="12">
    <source>
        <dbReference type="EMBL" id="EIM77780.1"/>
    </source>
</evidence>
<organism evidence="12 13">
    <name type="scientific">Nitratireductor aquibiodomus RA22</name>
    <dbReference type="NCBI Taxonomy" id="1189611"/>
    <lineage>
        <taxon>Bacteria</taxon>
        <taxon>Pseudomonadati</taxon>
        <taxon>Pseudomonadota</taxon>
        <taxon>Alphaproteobacteria</taxon>
        <taxon>Hyphomicrobiales</taxon>
        <taxon>Phyllobacteriaceae</taxon>
        <taxon>Nitratireductor</taxon>
    </lineage>
</organism>
<dbReference type="Pfam" id="PF13098">
    <property type="entry name" value="Thioredoxin_2"/>
    <property type="match status" value="1"/>
</dbReference>
<proteinExistence type="predicted"/>
<dbReference type="PATRIC" id="fig|1189611.3.peg.357"/>
<keyword evidence="10" id="KW-0732">Signal</keyword>
<comment type="subcellular location">
    <subcellularLocation>
        <location evidence="2">Cell membrane</location>
        <topology evidence="2">Multi-pass membrane protein</topology>
    </subcellularLocation>
</comment>
<dbReference type="GO" id="GO:0005886">
    <property type="term" value="C:plasma membrane"/>
    <property type="evidence" value="ECO:0007669"/>
    <property type="project" value="UniProtKB-SubCell"/>
</dbReference>
<dbReference type="Pfam" id="PF11412">
    <property type="entry name" value="DsbD_N"/>
    <property type="match status" value="1"/>
</dbReference>
<evidence type="ECO:0000256" key="2">
    <source>
        <dbReference type="ARBA" id="ARBA00004651"/>
    </source>
</evidence>
<feature type="domain" description="Thioredoxin" evidence="11">
    <location>
        <begin position="469"/>
        <end position="598"/>
    </location>
</feature>
<dbReference type="InterPro" id="IPR013766">
    <property type="entry name" value="Thioredoxin_domain"/>
</dbReference>
<feature type="transmembrane region" description="Helical" evidence="9">
    <location>
        <begin position="264"/>
        <end position="288"/>
    </location>
</feature>
<feature type="transmembrane region" description="Helical" evidence="9">
    <location>
        <begin position="184"/>
        <end position="211"/>
    </location>
</feature>
<evidence type="ECO:0000256" key="10">
    <source>
        <dbReference type="SAM" id="SignalP"/>
    </source>
</evidence>
<evidence type="ECO:0000256" key="6">
    <source>
        <dbReference type="ARBA" id="ARBA00022989"/>
    </source>
</evidence>
<accession>I5C7H8</accession>
<evidence type="ECO:0000313" key="13">
    <source>
        <dbReference type="Proteomes" id="UP000004622"/>
    </source>
</evidence>
<dbReference type="EMBL" id="AJXZ01000003">
    <property type="protein sequence ID" value="EIM77780.1"/>
    <property type="molecule type" value="Genomic_DNA"/>
</dbReference>
<dbReference type="GO" id="GO:0015035">
    <property type="term" value="F:protein-disulfide reductase activity"/>
    <property type="evidence" value="ECO:0007669"/>
    <property type="project" value="TreeGrafter"/>
</dbReference>
<evidence type="ECO:0000256" key="3">
    <source>
        <dbReference type="ARBA" id="ARBA00022475"/>
    </source>
</evidence>
<dbReference type="InterPro" id="IPR028250">
    <property type="entry name" value="DsbDN"/>
</dbReference>
<evidence type="ECO:0000256" key="4">
    <source>
        <dbReference type="ARBA" id="ARBA00022692"/>
    </source>
</evidence>
<dbReference type="STRING" id="204799.GCA_001696575_00491"/>
<dbReference type="InterPro" id="IPR036249">
    <property type="entry name" value="Thioredoxin-like_sf"/>
</dbReference>
<evidence type="ECO:0000256" key="1">
    <source>
        <dbReference type="ARBA" id="ARBA00003565"/>
    </source>
</evidence>
<protein>
    <submittedName>
        <fullName evidence="12">Cytochrome c biogenesis protein transmembrane subunit</fullName>
    </submittedName>
</protein>
<keyword evidence="3" id="KW-1003">Cell membrane</keyword>
<dbReference type="InterPro" id="IPR017937">
    <property type="entry name" value="Thioredoxin_CS"/>
</dbReference>
<feature type="transmembrane region" description="Helical" evidence="9">
    <location>
        <begin position="342"/>
        <end position="363"/>
    </location>
</feature>
<dbReference type="RefSeq" id="WP_007006992.1">
    <property type="nucleotide sequence ID" value="NZ_AJXZ01000003.1"/>
</dbReference>
<reference evidence="12 13" key="1">
    <citation type="journal article" date="2012" name="J. Bacteriol.">
        <title>Genome Sequence of Nitratireductor aquibiodomus Strain RA22.</title>
        <authorList>
            <person name="Singh A."/>
            <person name="Jangir P.K."/>
            <person name="Kumari C."/>
            <person name="Sharma R."/>
        </authorList>
    </citation>
    <scope>NUCLEOTIDE SEQUENCE [LARGE SCALE GENOMIC DNA]</scope>
    <source>
        <strain evidence="12 13">RA22</strain>
    </source>
</reference>
<dbReference type="SUPFAM" id="SSF52833">
    <property type="entry name" value="Thioredoxin-like"/>
    <property type="match status" value="1"/>
</dbReference>
<gene>
    <name evidence="12" type="ORF">A33O_01742</name>
</gene>
<dbReference type="SUPFAM" id="SSF74863">
    <property type="entry name" value="Thiol:disulfide interchange protein DsbD, N-terminal domain (DsbD-alpha)"/>
    <property type="match status" value="1"/>
</dbReference>
<comment type="caution">
    <text evidence="12">The sequence shown here is derived from an EMBL/GenBank/DDBJ whole genome shotgun (WGS) entry which is preliminary data.</text>
</comment>